<organism evidence="1 2">
    <name type="scientific">Haematococcus lacustris</name>
    <name type="common">Green alga</name>
    <name type="synonym">Haematococcus pluvialis</name>
    <dbReference type="NCBI Taxonomy" id="44745"/>
    <lineage>
        <taxon>Eukaryota</taxon>
        <taxon>Viridiplantae</taxon>
        <taxon>Chlorophyta</taxon>
        <taxon>core chlorophytes</taxon>
        <taxon>Chlorophyceae</taxon>
        <taxon>CS clade</taxon>
        <taxon>Chlamydomonadales</taxon>
        <taxon>Haematococcaceae</taxon>
        <taxon>Haematococcus</taxon>
    </lineage>
</organism>
<gene>
    <name evidence="1" type="ORF">HaLaN_06351</name>
</gene>
<dbReference type="Proteomes" id="UP000485058">
    <property type="component" value="Unassembled WGS sequence"/>
</dbReference>
<feature type="non-terminal residue" evidence="1">
    <location>
        <position position="1"/>
    </location>
</feature>
<evidence type="ECO:0000313" key="1">
    <source>
        <dbReference type="EMBL" id="GFH10945.1"/>
    </source>
</evidence>
<comment type="caution">
    <text evidence="1">The sequence shown here is derived from an EMBL/GenBank/DDBJ whole genome shotgun (WGS) entry which is preliminary data.</text>
</comment>
<reference evidence="1 2" key="1">
    <citation type="submission" date="2020-02" db="EMBL/GenBank/DDBJ databases">
        <title>Draft genome sequence of Haematococcus lacustris strain NIES-144.</title>
        <authorList>
            <person name="Morimoto D."/>
            <person name="Nakagawa S."/>
            <person name="Yoshida T."/>
            <person name="Sawayama S."/>
        </authorList>
    </citation>
    <scope>NUCLEOTIDE SEQUENCE [LARGE SCALE GENOMIC DNA]</scope>
    <source>
        <strain evidence="1 2">NIES-144</strain>
    </source>
</reference>
<proteinExistence type="predicted"/>
<name>A0A699YNQ5_HAELA</name>
<evidence type="ECO:0000313" key="2">
    <source>
        <dbReference type="Proteomes" id="UP000485058"/>
    </source>
</evidence>
<sequence>MLEAGQALLEAEQGCRLPAVRSVGMQVAGLESELGIAMRKAELAEGREAEARRQKTELLTRQDDLAQDLRSHLAAEAARADKAEVELLSRLHQEQQAALQAMGQSLGGAQDQASRKLQAALQAMQREHKLTLA</sequence>
<accession>A0A699YNQ5</accession>
<keyword evidence="2" id="KW-1185">Reference proteome</keyword>
<protein>
    <submittedName>
        <fullName evidence="1">Uncharacterized protein</fullName>
    </submittedName>
</protein>
<dbReference type="EMBL" id="BLLF01000360">
    <property type="protein sequence ID" value="GFH10945.1"/>
    <property type="molecule type" value="Genomic_DNA"/>
</dbReference>
<feature type="non-terminal residue" evidence="1">
    <location>
        <position position="133"/>
    </location>
</feature>
<dbReference type="AlphaFoldDB" id="A0A699YNQ5"/>